<dbReference type="PANTHER" id="PTHR31672">
    <property type="entry name" value="BNACNNG10540D PROTEIN"/>
    <property type="match status" value="1"/>
</dbReference>
<feature type="domain" description="F-box protein At3g26010-like beta-propeller" evidence="2">
    <location>
        <begin position="94"/>
        <end position="240"/>
    </location>
</feature>
<dbReference type="OrthoDB" id="1247718at2759"/>
<dbReference type="PANTHER" id="PTHR31672:SF9">
    <property type="entry name" value="F-BOX DOMAIN-CONTAINING PROTEIN"/>
    <property type="match status" value="1"/>
</dbReference>
<feature type="domain" description="F-box" evidence="1">
    <location>
        <begin position="6"/>
        <end position="35"/>
    </location>
</feature>
<keyword evidence="4" id="KW-1185">Reference proteome</keyword>
<evidence type="ECO:0008006" key="5">
    <source>
        <dbReference type="Google" id="ProtNLM"/>
    </source>
</evidence>
<evidence type="ECO:0000313" key="4">
    <source>
        <dbReference type="Proteomes" id="UP001152484"/>
    </source>
</evidence>
<proteinExistence type="predicted"/>
<reference evidence="3" key="1">
    <citation type="submission" date="2022-07" db="EMBL/GenBank/DDBJ databases">
        <authorList>
            <person name="Macas J."/>
            <person name="Novak P."/>
            <person name="Neumann P."/>
        </authorList>
    </citation>
    <scope>NUCLEOTIDE SEQUENCE</scope>
</reference>
<accession>A0A9P0ZTZ5</accession>
<comment type="caution">
    <text evidence="3">The sequence shown here is derived from an EMBL/GenBank/DDBJ whole genome shotgun (WGS) entry which is preliminary data.</text>
</comment>
<evidence type="ECO:0000259" key="1">
    <source>
        <dbReference type="Pfam" id="PF00646"/>
    </source>
</evidence>
<dbReference type="AlphaFoldDB" id="A0A9P0ZTZ5"/>
<evidence type="ECO:0000259" key="2">
    <source>
        <dbReference type="Pfam" id="PF24750"/>
    </source>
</evidence>
<dbReference type="InterPro" id="IPR056592">
    <property type="entry name" value="Beta-prop_At3g26010-like"/>
</dbReference>
<dbReference type="EMBL" id="CAMAPE010000053">
    <property type="protein sequence ID" value="CAH9110580.1"/>
    <property type="molecule type" value="Genomic_DNA"/>
</dbReference>
<dbReference type="InterPro" id="IPR050796">
    <property type="entry name" value="SCF_F-box_component"/>
</dbReference>
<evidence type="ECO:0000313" key="3">
    <source>
        <dbReference type="EMBL" id="CAH9110580.1"/>
    </source>
</evidence>
<dbReference type="Pfam" id="PF00646">
    <property type="entry name" value="F-box"/>
    <property type="match status" value="1"/>
</dbReference>
<sequence>MDEQIVMGVLLCLPPKAIYRFRVVSKSWNELISHQFFIERYDGRRRQRGGPRLLALFQRTESCSNPSRPNNRTNILSVDLPRNRKIKRRSLKLQDCEFINSSNGLILCRRSNNRYPKEYYVLNLITQKFVLLPPPPAKLQPCFTGIGLMCEENKQELSAKYIVVRTYSDRCENLGIETYSSETGVWAAKPSITRTAGFMRFLMLGNPLVMNGVFHWDLLGHKTLALYRPRENNLQFIRLPLSLYGLLGLVHDSHGSHAFTRSSIEDGEMLWFSTMDSGAAMTVFMLPKCVEDGASKNLRPTIILCNEWVLVYRISVDSLWNDVVLLSPKARKGIVKDQWGSVRQRNIFLDAFVPAKKEGKSSLALILRVERGGLYLYDLDHKSMECIRYCGGLVTKNEDGNVCNSLTLCPYLEPSSLSAYALD</sequence>
<dbReference type="SUPFAM" id="SSF81383">
    <property type="entry name" value="F-box domain"/>
    <property type="match status" value="1"/>
</dbReference>
<dbReference type="Proteomes" id="UP001152484">
    <property type="component" value="Unassembled WGS sequence"/>
</dbReference>
<dbReference type="InterPro" id="IPR001810">
    <property type="entry name" value="F-box_dom"/>
</dbReference>
<dbReference type="Pfam" id="PF24750">
    <property type="entry name" value="b-prop_At3g26010-like"/>
    <property type="match status" value="1"/>
</dbReference>
<gene>
    <name evidence="3" type="ORF">CEURO_LOCUS18935</name>
</gene>
<organism evidence="3 4">
    <name type="scientific">Cuscuta europaea</name>
    <name type="common">European dodder</name>
    <dbReference type="NCBI Taxonomy" id="41803"/>
    <lineage>
        <taxon>Eukaryota</taxon>
        <taxon>Viridiplantae</taxon>
        <taxon>Streptophyta</taxon>
        <taxon>Embryophyta</taxon>
        <taxon>Tracheophyta</taxon>
        <taxon>Spermatophyta</taxon>
        <taxon>Magnoliopsida</taxon>
        <taxon>eudicotyledons</taxon>
        <taxon>Gunneridae</taxon>
        <taxon>Pentapetalae</taxon>
        <taxon>asterids</taxon>
        <taxon>lamiids</taxon>
        <taxon>Solanales</taxon>
        <taxon>Convolvulaceae</taxon>
        <taxon>Cuscuteae</taxon>
        <taxon>Cuscuta</taxon>
        <taxon>Cuscuta subgen. Cuscuta</taxon>
    </lineage>
</organism>
<protein>
    <recommendedName>
        <fullName evidence="5">F-box domain-containing protein</fullName>
    </recommendedName>
</protein>
<dbReference type="InterPro" id="IPR036047">
    <property type="entry name" value="F-box-like_dom_sf"/>
</dbReference>
<name>A0A9P0ZTZ5_CUSEU</name>